<protein>
    <submittedName>
        <fullName evidence="1">Uncharacterized protein</fullName>
    </submittedName>
</protein>
<reference evidence="1 2" key="1">
    <citation type="journal article" date="2006" name="Science">
        <title>The genome of black cottonwood, Populus trichocarpa (Torr. &amp; Gray).</title>
        <authorList>
            <person name="Tuskan G.A."/>
            <person name="Difazio S."/>
            <person name="Jansson S."/>
            <person name="Bohlmann J."/>
            <person name="Grigoriev I."/>
            <person name="Hellsten U."/>
            <person name="Putnam N."/>
            <person name="Ralph S."/>
            <person name="Rombauts S."/>
            <person name="Salamov A."/>
            <person name="Schein J."/>
            <person name="Sterck L."/>
            <person name="Aerts A."/>
            <person name="Bhalerao R.R."/>
            <person name="Bhalerao R.P."/>
            <person name="Blaudez D."/>
            <person name="Boerjan W."/>
            <person name="Brun A."/>
            <person name="Brunner A."/>
            <person name="Busov V."/>
            <person name="Campbell M."/>
            <person name="Carlson J."/>
            <person name="Chalot M."/>
            <person name="Chapman J."/>
            <person name="Chen G.L."/>
            <person name="Cooper D."/>
            <person name="Coutinho P.M."/>
            <person name="Couturier J."/>
            <person name="Covert S."/>
            <person name="Cronk Q."/>
            <person name="Cunningham R."/>
            <person name="Davis J."/>
            <person name="Degroeve S."/>
            <person name="Dejardin A."/>
            <person name="Depamphilis C."/>
            <person name="Detter J."/>
            <person name="Dirks B."/>
            <person name="Dubchak I."/>
            <person name="Duplessis S."/>
            <person name="Ehlting J."/>
            <person name="Ellis B."/>
            <person name="Gendler K."/>
            <person name="Goodstein D."/>
            <person name="Gribskov M."/>
            <person name="Grimwood J."/>
            <person name="Groover A."/>
            <person name="Gunter L."/>
            <person name="Hamberger B."/>
            <person name="Heinze B."/>
            <person name="Helariutta Y."/>
            <person name="Henrissat B."/>
            <person name="Holligan D."/>
            <person name="Holt R."/>
            <person name="Huang W."/>
            <person name="Islam-Faridi N."/>
            <person name="Jones S."/>
            <person name="Jones-Rhoades M."/>
            <person name="Jorgensen R."/>
            <person name="Joshi C."/>
            <person name="Kangasjarvi J."/>
            <person name="Karlsson J."/>
            <person name="Kelleher C."/>
            <person name="Kirkpatrick R."/>
            <person name="Kirst M."/>
            <person name="Kohler A."/>
            <person name="Kalluri U."/>
            <person name="Larimer F."/>
            <person name="Leebens-Mack J."/>
            <person name="Leple J.C."/>
            <person name="Locascio P."/>
            <person name="Lou Y."/>
            <person name="Lucas S."/>
            <person name="Martin F."/>
            <person name="Montanini B."/>
            <person name="Napoli C."/>
            <person name="Nelson D.R."/>
            <person name="Nelson C."/>
            <person name="Nieminen K."/>
            <person name="Nilsson O."/>
            <person name="Pereda V."/>
            <person name="Peter G."/>
            <person name="Philippe R."/>
            <person name="Pilate G."/>
            <person name="Poliakov A."/>
            <person name="Razumovskaya J."/>
            <person name="Richardson P."/>
            <person name="Rinaldi C."/>
            <person name="Ritland K."/>
            <person name="Rouze P."/>
            <person name="Ryaboy D."/>
            <person name="Schmutz J."/>
            <person name="Schrader J."/>
            <person name="Segerman B."/>
            <person name="Shin H."/>
            <person name="Siddiqui A."/>
            <person name="Sterky F."/>
            <person name="Terry A."/>
            <person name="Tsai C.J."/>
            <person name="Uberbacher E."/>
            <person name="Unneberg P."/>
            <person name="Vahala J."/>
            <person name="Wall K."/>
            <person name="Wessler S."/>
            <person name="Yang G."/>
            <person name="Yin T."/>
            <person name="Douglas C."/>
            <person name="Marra M."/>
            <person name="Sandberg G."/>
            <person name="Van de Peer Y."/>
            <person name="Rokhsar D."/>
        </authorList>
    </citation>
    <scope>NUCLEOTIDE SEQUENCE [LARGE SCALE GENOMIC DNA]</scope>
    <source>
        <strain evidence="2">cv. Nisqually</strain>
    </source>
</reference>
<evidence type="ECO:0000313" key="2">
    <source>
        <dbReference type="Proteomes" id="UP000006729"/>
    </source>
</evidence>
<gene>
    <name evidence="1" type="ORF">POPTR_012G017950v4</name>
</gene>
<accession>A0ACC0S3N8</accession>
<evidence type="ECO:0000313" key="1">
    <source>
        <dbReference type="EMBL" id="KAI9384155.1"/>
    </source>
</evidence>
<sequence>MTDSHESFSLWGLTGRLQFCYDTFVTMRSHACFTSSSIFLPGFSIKSLDVLLHGSVRLILRPLAGPLFCLYMYVPLSAIAWITVHALKFVLCAVSMVLCDFFPCSATLLIIQVCYFMVSACGLTEVIGALYGLHAYFRLLFWATTDMLMCLLLAAIKAVCFHFYNCVIARCLLGSPNILPMACVTYLD</sequence>
<dbReference type="Proteomes" id="UP000006729">
    <property type="component" value="Chromosome 12"/>
</dbReference>
<organism evidence="1 2">
    <name type="scientific">Populus trichocarpa</name>
    <name type="common">Western balsam poplar</name>
    <name type="synonym">Populus balsamifera subsp. trichocarpa</name>
    <dbReference type="NCBI Taxonomy" id="3694"/>
    <lineage>
        <taxon>Eukaryota</taxon>
        <taxon>Viridiplantae</taxon>
        <taxon>Streptophyta</taxon>
        <taxon>Embryophyta</taxon>
        <taxon>Tracheophyta</taxon>
        <taxon>Spermatophyta</taxon>
        <taxon>Magnoliopsida</taxon>
        <taxon>eudicotyledons</taxon>
        <taxon>Gunneridae</taxon>
        <taxon>Pentapetalae</taxon>
        <taxon>rosids</taxon>
        <taxon>fabids</taxon>
        <taxon>Malpighiales</taxon>
        <taxon>Salicaceae</taxon>
        <taxon>Saliceae</taxon>
        <taxon>Populus</taxon>
    </lineage>
</organism>
<keyword evidence="2" id="KW-1185">Reference proteome</keyword>
<dbReference type="EMBL" id="CM009301">
    <property type="protein sequence ID" value="KAI9384155.1"/>
    <property type="molecule type" value="Genomic_DNA"/>
</dbReference>
<name>A0ACC0S3N8_POPTR</name>
<proteinExistence type="predicted"/>
<comment type="caution">
    <text evidence="1">The sequence shown here is derived from an EMBL/GenBank/DDBJ whole genome shotgun (WGS) entry which is preliminary data.</text>
</comment>